<protein>
    <submittedName>
        <fullName evidence="2">Rpa-associated phosphoesterase</fullName>
        <ecNumber evidence="2">3.1.-.-</ecNumber>
    </submittedName>
</protein>
<dbReference type="EMBL" id="FR746099">
    <property type="protein sequence ID" value="CCC40499.1"/>
    <property type="molecule type" value="Genomic_DNA"/>
</dbReference>
<name>G0LL59_HALWC</name>
<dbReference type="PANTHER" id="PTHR39323">
    <property type="entry name" value="BLR1149 PROTEIN"/>
    <property type="match status" value="1"/>
</dbReference>
<dbReference type="InterPro" id="IPR024173">
    <property type="entry name" value="Pesterase_MJ0037-like"/>
</dbReference>
<dbReference type="PANTHER" id="PTHR39323:SF1">
    <property type="entry name" value="BLR1149 PROTEIN"/>
    <property type="match status" value="1"/>
</dbReference>
<accession>G0LL59</accession>
<dbReference type="Proteomes" id="UP000007954">
    <property type="component" value="Chromosome"/>
</dbReference>
<organism evidence="2 3">
    <name type="scientific">Haloquadratum walsbyi (strain DSM 16854 / JCM 12705 / C23)</name>
    <dbReference type="NCBI Taxonomy" id="768065"/>
    <lineage>
        <taxon>Archaea</taxon>
        <taxon>Methanobacteriati</taxon>
        <taxon>Methanobacteriota</taxon>
        <taxon>Stenosarchaea group</taxon>
        <taxon>Halobacteria</taxon>
        <taxon>Halobacteriales</taxon>
        <taxon>Haloferacaceae</taxon>
        <taxon>Haloquadratum</taxon>
    </lineage>
</organism>
<proteinExistence type="predicted"/>
<dbReference type="PIRSF" id="PIRSF000887">
    <property type="entry name" value="Pesterase_MJ0037"/>
    <property type="match status" value="1"/>
</dbReference>
<dbReference type="RefSeq" id="WP_014556109.1">
    <property type="nucleotide sequence ID" value="NC_017459.1"/>
</dbReference>
<keyword evidence="2" id="KW-0378">Hydrolase</keyword>
<dbReference type="HOGENOM" id="CLU_075478_0_0_2"/>
<dbReference type="AlphaFoldDB" id="G0LL59"/>
<dbReference type="EC" id="3.1.-.-" evidence="2"/>
<feature type="domain" description="Calcineurin-like phosphoesterase" evidence="1">
    <location>
        <begin position="36"/>
        <end position="199"/>
    </location>
</feature>
<dbReference type="GO" id="GO:0016787">
    <property type="term" value="F:hydrolase activity"/>
    <property type="evidence" value="ECO:0007669"/>
    <property type="project" value="UniProtKB-KW"/>
</dbReference>
<dbReference type="SUPFAM" id="SSF56300">
    <property type="entry name" value="Metallo-dependent phosphatases"/>
    <property type="match status" value="1"/>
</dbReference>
<dbReference type="OrthoDB" id="10013at2157"/>
<sequence>MPTDTDTDTDVATGPLVEPLPSVPAAIARIETETALVIADYHAGIEIGLRYERGVELDSNAEDRRRRLLELLTQHPVDRLIILGDAGHRIGNPADEEAQELISLFKCVLNRVPITVVRGNHDAGIESVATTVETDSTQIEHTINVTDASGIKCGHVGFVHGHSWPDETVLDCDVLCVGHEHPQLRVADHVGGSQQTRAWLRGPLDWTPFKNKLGIERSFDSPDNTQNVNRDPPDVILFPAFNERSGGTQVNTDEGFLSPFLPAAFEKNHTDAYLLDGTRLGPYQSV</sequence>
<dbReference type="GeneID" id="12447403"/>
<dbReference type="Gene3D" id="3.60.21.10">
    <property type="match status" value="1"/>
</dbReference>
<dbReference type="InterPro" id="IPR004843">
    <property type="entry name" value="Calcineurin-like_PHP"/>
</dbReference>
<dbReference type="InterPro" id="IPR029052">
    <property type="entry name" value="Metallo-depent_PP-like"/>
</dbReference>
<dbReference type="Pfam" id="PF00149">
    <property type="entry name" value="Metallophos"/>
    <property type="match status" value="1"/>
</dbReference>
<evidence type="ECO:0000259" key="1">
    <source>
        <dbReference type="Pfam" id="PF00149"/>
    </source>
</evidence>
<dbReference type="KEGG" id="hwc:Hqrw_2666"/>
<evidence type="ECO:0000313" key="3">
    <source>
        <dbReference type="Proteomes" id="UP000007954"/>
    </source>
</evidence>
<evidence type="ECO:0000313" key="2">
    <source>
        <dbReference type="EMBL" id="CCC40499.1"/>
    </source>
</evidence>
<reference evidence="2 3" key="1">
    <citation type="journal article" date="2011" name="PLoS ONE">
        <title>Haloquadratum walsbyi: limited diversity in a global pond.</title>
        <authorList>
            <person name="Dyall-Smith M."/>
            <person name="Pfeiffer F."/>
            <person name="Klee K."/>
            <person name="Palm P."/>
            <person name="Gross K."/>
            <person name="Schuster S.C."/>
            <person name="Rampp M."/>
            <person name="Oesterhelt D."/>
        </authorList>
    </citation>
    <scope>NUCLEOTIDE SEQUENCE [LARGE SCALE GENOMIC DNA]</scope>
    <source>
        <strain evidence="3">DSM 16854 / JCM 12705 / C23</strain>
    </source>
</reference>
<gene>
    <name evidence="2" type="primary">rpe</name>
    <name evidence="2" type="ordered locus">Hqrw_2666</name>
</gene>